<evidence type="ECO:0000256" key="2">
    <source>
        <dbReference type="ARBA" id="ARBA00022771"/>
    </source>
</evidence>
<keyword evidence="7" id="KW-1185">Reference proteome</keyword>
<evidence type="ECO:0000256" key="3">
    <source>
        <dbReference type="ARBA" id="ARBA00022833"/>
    </source>
</evidence>
<keyword evidence="2 4" id="KW-0863">Zinc-finger</keyword>
<dbReference type="InterPro" id="IPR024158">
    <property type="entry name" value="Mt_import_TIM15"/>
</dbReference>
<evidence type="ECO:0000256" key="1">
    <source>
        <dbReference type="ARBA" id="ARBA00022723"/>
    </source>
</evidence>
<dbReference type="GO" id="GO:0051087">
    <property type="term" value="F:protein-folding chaperone binding"/>
    <property type="evidence" value="ECO:0000318"/>
    <property type="project" value="GO_Central"/>
</dbReference>
<dbReference type="GO" id="GO:0005739">
    <property type="term" value="C:mitochondrion"/>
    <property type="evidence" value="ECO:0000318"/>
    <property type="project" value="GO_Central"/>
</dbReference>
<dbReference type="PROSITE" id="PS51501">
    <property type="entry name" value="ZF_DNL"/>
    <property type="match status" value="1"/>
</dbReference>
<accession>E9FXR4</accession>
<evidence type="ECO:0000256" key="4">
    <source>
        <dbReference type="PROSITE-ProRule" id="PRU00834"/>
    </source>
</evidence>
<dbReference type="STRING" id="6669.E9FXR4"/>
<sequence length="150" mass="17051">MSLKQSFRLLRNVSCFVRNRFPNSSFIRPQTCVRPLATNVPKYCVKVDGSNQTENPISDQTKQELTKIPAKMLLAYTCEVCSTRNQKTISKQAYQVGVVIVKCDGCANNHLIADNLGWFTDTKKHWNIEDIMALKGETVRKVSDEAHAWE</sequence>
<dbReference type="GO" id="GO:0050821">
    <property type="term" value="P:protein stabilization"/>
    <property type="evidence" value="ECO:0000318"/>
    <property type="project" value="GO_Central"/>
</dbReference>
<dbReference type="eggNOG" id="KOG3277">
    <property type="taxonomic scope" value="Eukaryota"/>
</dbReference>
<dbReference type="KEGG" id="dpx:DAPPUDRAFT_221352"/>
<dbReference type="FunCoup" id="E9FXR4">
    <property type="interactions" value="50"/>
</dbReference>
<evidence type="ECO:0000313" key="6">
    <source>
        <dbReference type="EMBL" id="EFX88143.1"/>
    </source>
</evidence>
<gene>
    <name evidence="6" type="ORF">DAPPUDRAFT_221352</name>
</gene>
<keyword evidence="1" id="KW-0479">Metal-binding</keyword>
<dbReference type="PANTHER" id="PTHR20922:SF13">
    <property type="entry name" value="DNL-TYPE ZINC FINGER PROTEIN"/>
    <property type="match status" value="1"/>
</dbReference>
<feature type="domain" description="DNL-type" evidence="5">
    <location>
        <begin position="67"/>
        <end position="150"/>
    </location>
</feature>
<dbReference type="EMBL" id="GL732526">
    <property type="protein sequence ID" value="EFX88143.1"/>
    <property type="molecule type" value="Genomic_DNA"/>
</dbReference>
<keyword evidence="3" id="KW-0862">Zinc</keyword>
<dbReference type="AlphaFoldDB" id="E9FXR4"/>
<evidence type="ECO:0000259" key="5">
    <source>
        <dbReference type="PROSITE" id="PS51501"/>
    </source>
</evidence>
<reference evidence="6 7" key="1">
    <citation type="journal article" date="2011" name="Science">
        <title>The ecoresponsive genome of Daphnia pulex.</title>
        <authorList>
            <person name="Colbourne J.K."/>
            <person name="Pfrender M.E."/>
            <person name="Gilbert D."/>
            <person name="Thomas W.K."/>
            <person name="Tucker A."/>
            <person name="Oakley T.H."/>
            <person name="Tokishita S."/>
            <person name="Aerts A."/>
            <person name="Arnold G.J."/>
            <person name="Basu M.K."/>
            <person name="Bauer D.J."/>
            <person name="Caceres C.E."/>
            <person name="Carmel L."/>
            <person name="Casola C."/>
            <person name="Choi J.H."/>
            <person name="Detter J.C."/>
            <person name="Dong Q."/>
            <person name="Dusheyko S."/>
            <person name="Eads B.D."/>
            <person name="Frohlich T."/>
            <person name="Geiler-Samerotte K.A."/>
            <person name="Gerlach D."/>
            <person name="Hatcher P."/>
            <person name="Jogdeo S."/>
            <person name="Krijgsveld J."/>
            <person name="Kriventseva E.V."/>
            <person name="Kultz D."/>
            <person name="Laforsch C."/>
            <person name="Lindquist E."/>
            <person name="Lopez J."/>
            <person name="Manak J.R."/>
            <person name="Muller J."/>
            <person name="Pangilinan J."/>
            <person name="Patwardhan R.P."/>
            <person name="Pitluck S."/>
            <person name="Pritham E.J."/>
            <person name="Rechtsteiner A."/>
            <person name="Rho M."/>
            <person name="Rogozin I.B."/>
            <person name="Sakarya O."/>
            <person name="Salamov A."/>
            <person name="Schaack S."/>
            <person name="Shapiro H."/>
            <person name="Shiga Y."/>
            <person name="Skalitzky C."/>
            <person name="Smith Z."/>
            <person name="Souvorov A."/>
            <person name="Sung W."/>
            <person name="Tang Z."/>
            <person name="Tsuchiya D."/>
            <person name="Tu H."/>
            <person name="Vos H."/>
            <person name="Wang M."/>
            <person name="Wolf Y.I."/>
            <person name="Yamagata H."/>
            <person name="Yamada T."/>
            <person name="Ye Y."/>
            <person name="Shaw J.R."/>
            <person name="Andrews J."/>
            <person name="Crease T.J."/>
            <person name="Tang H."/>
            <person name="Lucas S.M."/>
            <person name="Robertson H.M."/>
            <person name="Bork P."/>
            <person name="Koonin E.V."/>
            <person name="Zdobnov E.M."/>
            <person name="Grigoriev I.V."/>
            <person name="Lynch M."/>
            <person name="Boore J.L."/>
        </authorList>
    </citation>
    <scope>NUCLEOTIDE SEQUENCE [LARGE SCALE GENOMIC DNA]</scope>
</reference>
<dbReference type="Pfam" id="PF05180">
    <property type="entry name" value="zf-DNL"/>
    <property type="match status" value="1"/>
</dbReference>
<dbReference type="GO" id="GO:0030150">
    <property type="term" value="P:protein import into mitochondrial matrix"/>
    <property type="evidence" value="ECO:0000318"/>
    <property type="project" value="GO_Central"/>
</dbReference>
<dbReference type="GO" id="GO:0008270">
    <property type="term" value="F:zinc ion binding"/>
    <property type="evidence" value="ECO:0007669"/>
    <property type="project" value="UniProtKB-KW"/>
</dbReference>
<protein>
    <recommendedName>
        <fullName evidence="5">DNL-type domain-containing protein</fullName>
    </recommendedName>
</protein>
<dbReference type="PhylomeDB" id="E9FXR4"/>
<name>E9FXR4_DAPPU</name>
<dbReference type="OrthoDB" id="512667at2759"/>
<proteinExistence type="predicted"/>
<dbReference type="GO" id="GO:0006457">
    <property type="term" value="P:protein folding"/>
    <property type="evidence" value="ECO:0000318"/>
    <property type="project" value="GO_Central"/>
</dbReference>
<feature type="non-terminal residue" evidence="6">
    <location>
        <position position="150"/>
    </location>
</feature>
<dbReference type="Proteomes" id="UP000000305">
    <property type="component" value="Unassembled WGS sequence"/>
</dbReference>
<dbReference type="InterPro" id="IPR007853">
    <property type="entry name" value="Znf_DNL-typ"/>
</dbReference>
<dbReference type="PANTHER" id="PTHR20922">
    <property type="entry name" value="DNL-TYPE ZINC FINGER PROTEIN"/>
    <property type="match status" value="1"/>
</dbReference>
<dbReference type="HOGENOM" id="CLU_093902_2_2_1"/>
<organism evidence="6 7">
    <name type="scientific">Daphnia pulex</name>
    <name type="common">Water flea</name>
    <dbReference type="NCBI Taxonomy" id="6669"/>
    <lineage>
        <taxon>Eukaryota</taxon>
        <taxon>Metazoa</taxon>
        <taxon>Ecdysozoa</taxon>
        <taxon>Arthropoda</taxon>
        <taxon>Crustacea</taxon>
        <taxon>Branchiopoda</taxon>
        <taxon>Diplostraca</taxon>
        <taxon>Cladocera</taxon>
        <taxon>Anomopoda</taxon>
        <taxon>Daphniidae</taxon>
        <taxon>Daphnia</taxon>
    </lineage>
</organism>
<evidence type="ECO:0000313" key="7">
    <source>
        <dbReference type="Proteomes" id="UP000000305"/>
    </source>
</evidence>
<dbReference type="InParanoid" id="E9FXR4"/>